<feature type="domain" description="Activating transcription factor 7-interacting protein Fn3" evidence="2">
    <location>
        <begin position="41"/>
        <end position="93"/>
    </location>
</feature>
<gene>
    <name evidence="3" type="ORF">PMEA_00001532</name>
</gene>
<keyword evidence="4" id="KW-1185">Reference proteome</keyword>
<dbReference type="PANTHER" id="PTHR23210:SF26">
    <property type="entry name" value="ACTIVATING TRANSCRIPTION FACTOR 7-INTERACTING PROTEIN 1"/>
    <property type="match status" value="1"/>
</dbReference>
<evidence type="ECO:0000259" key="2">
    <source>
        <dbReference type="Pfam" id="PF16794"/>
    </source>
</evidence>
<feature type="non-terminal residue" evidence="3">
    <location>
        <position position="1"/>
    </location>
</feature>
<proteinExistence type="predicted"/>
<dbReference type="InterPro" id="IPR056565">
    <property type="entry name" value="Fn3_ATF7IP"/>
</dbReference>
<dbReference type="GO" id="GO:0005634">
    <property type="term" value="C:nucleus"/>
    <property type="evidence" value="ECO:0007669"/>
    <property type="project" value="TreeGrafter"/>
</dbReference>
<accession>A0AAU9WDI6</accession>
<dbReference type="EMBL" id="CALNXJ010000010">
    <property type="protein sequence ID" value="CAH3106428.1"/>
    <property type="molecule type" value="Genomic_DNA"/>
</dbReference>
<evidence type="ECO:0000256" key="1">
    <source>
        <dbReference type="SAM" id="MobiDB-lite"/>
    </source>
</evidence>
<dbReference type="InterPro" id="IPR026085">
    <property type="entry name" value="ATF7-int"/>
</dbReference>
<dbReference type="GO" id="GO:0006355">
    <property type="term" value="P:regulation of DNA-templated transcription"/>
    <property type="evidence" value="ECO:0007669"/>
    <property type="project" value="TreeGrafter"/>
</dbReference>
<organism evidence="3 4">
    <name type="scientific">Pocillopora meandrina</name>
    <dbReference type="NCBI Taxonomy" id="46732"/>
    <lineage>
        <taxon>Eukaryota</taxon>
        <taxon>Metazoa</taxon>
        <taxon>Cnidaria</taxon>
        <taxon>Anthozoa</taxon>
        <taxon>Hexacorallia</taxon>
        <taxon>Scleractinia</taxon>
        <taxon>Astrocoeniina</taxon>
        <taxon>Pocilloporidae</taxon>
        <taxon>Pocillopora</taxon>
    </lineage>
</organism>
<evidence type="ECO:0000313" key="3">
    <source>
        <dbReference type="EMBL" id="CAH3106428.1"/>
    </source>
</evidence>
<name>A0AAU9WDI6_9CNID</name>
<dbReference type="GO" id="GO:0003712">
    <property type="term" value="F:transcription coregulator activity"/>
    <property type="evidence" value="ECO:0007669"/>
    <property type="project" value="TreeGrafter"/>
</dbReference>
<dbReference type="AlphaFoldDB" id="A0AAU9WDI6"/>
<comment type="caution">
    <text evidence="3">The sequence shown here is derived from an EMBL/GenBank/DDBJ whole genome shotgun (WGS) entry which is preliminary data.</text>
</comment>
<dbReference type="Pfam" id="PF16794">
    <property type="entry name" value="fn3_4"/>
    <property type="match status" value="1"/>
</dbReference>
<sequence>GSTAEFRATSPVSPATETKDPPPKPNVSIAVVPSGIDGGTTENPHQWKKIGVVKALTLPMACILTQLSPGNKCHFLVRATDVNGRQGECSEACTITLK</sequence>
<protein>
    <recommendedName>
        <fullName evidence="2">Activating transcription factor 7-interacting protein Fn3 domain-containing protein</fullName>
    </recommendedName>
</protein>
<evidence type="ECO:0000313" key="4">
    <source>
        <dbReference type="Proteomes" id="UP001159428"/>
    </source>
</evidence>
<dbReference type="GO" id="GO:0005667">
    <property type="term" value="C:transcription regulator complex"/>
    <property type="evidence" value="ECO:0007669"/>
    <property type="project" value="TreeGrafter"/>
</dbReference>
<feature type="region of interest" description="Disordered" evidence="1">
    <location>
        <begin position="1"/>
        <end position="44"/>
    </location>
</feature>
<reference evidence="3 4" key="1">
    <citation type="submission" date="2022-05" db="EMBL/GenBank/DDBJ databases">
        <authorList>
            <consortium name="Genoscope - CEA"/>
            <person name="William W."/>
        </authorList>
    </citation>
    <scope>NUCLEOTIDE SEQUENCE [LARGE SCALE GENOMIC DNA]</scope>
</reference>
<dbReference type="Proteomes" id="UP001159428">
    <property type="component" value="Unassembled WGS sequence"/>
</dbReference>
<dbReference type="PANTHER" id="PTHR23210">
    <property type="entry name" value="ACTIVATING TRANSCRIPTION FACTOR 7 INTERACTING PROTEIN"/>
    <property type="match status" value="1"/>
</dbReference>